<keyword evidence="4" id="KW-1185">Reference proteome</keyword>
<evidence type="ECO:0000313" key="3">
    <source>
        <dbReference type="EMBL" id="QOY34727.1"/>
    </source>
</evidence>
<dbReference type="KEGG" id="aia:AWH56_018640"/>
<dbReference type="EMBL" id="LQXD01000135">
    <property type="protein sequence ID" value="OIJ11437.1"/>
    <property type="molecule type" value="Genomic_DNA"/>
</dbReference>
<gene>
    <name evidence="3" type="ORF">AWH56_018640</name>
    <name evidence="2" type="ORF">AWH56_07955</name>
    <name evidence="1" type="ORF">AWH56_15700</name>
</gene>
<reference evidence="3 4" key="2">
    <citation type="journal article" date="2017" name="Genome Announc.">
        <title>Draft Genome Sequences of Four Alkaliphilic Bacteria Belonging to the Anaerobacillus Genus.</title>
        <authorList>
            <person name="Bassil N.M."/>
            <person name="Lloyd J.R."/>
        </authorList>
    </citation>
    <scope>NUCLEOTIDE SEQUENCE [LARGE SCALE GENOMIC DNA]</scope>
    <source>
        <strain evidence="3 4">NB2006</strain>
    </source>
</reference>
<accession>A0A1S2LIC3</accession>
<dbReference type="RefSeq" id="WP_071316637.1">
    <property type="nucleotide sequence ID" value="NZ_CP063356.2"/>
</dbReference>
<organism evidence="1 4">
    <name type="scientific">Anaerobacillus isosaccharinicus</name>
    <dbReference type="NCBI Taxonomy" id="1532552"/>
    <lineage>
        <taxon>Bacteria</taxon>
        <taxon>Bacillati</taxon>
        <taxon>Bacillota</taxon>
        <taxon>Bacilli</taxon>
        <taxon>Bacillales</taxon>
        <taxon>Bacillaceae</taxon>
        <taxon>Anaerobacillus</taxon>
    </lineage>
</organism>
<dbReference type="Proteomes" id="UP000180175">
    <property type="component" value="Chromosome"/>
</dbReference>
<name>A0A1S2LIC3_9BACI</name>
<reference evidence="3" key="4">
    <citation type="submission" date="2020-10" db="EMBL/GenBank/DDBJ databases">
        <authorList>
            <person name="Bassil N.M."/>
            <person name="Lloyd J.R."/>
        </authorList>
    </citation>
    <scope>NUCLEOTIDE SEQUENCE</scope>
    <source>
        <strain evidence="3">NB2006</strain>
    </source>
</reference>
<sequence length="113" mass="13355">MIFQPGNYKKEEKQCCCDCGCEIGDHIRYWGWAYCVGCWAEYTNDYPCETDFYFKIDALRKRITSGHFIGKDTELKKEVDDLEELEEKAMCEMHYGKKYENHISIVSNRKGLI</sequence>
<reference evidence="3 4" key="3">
    <citation type="journal article" date="2019" name="Int. J. Syst. Evol. Microbiol.">
        <title>Anaerobacillus isosaccharinicus sp. nov., an alkaliphilic bacterium which degrades isosaccharinic acid.</title>
        <authorList>
            <person name="Bassil N.M."/>
            <person name="Lloyd J.R."/>
        </authorList>
    </citation>
    <scope>NUCLEOTIDE SEQUENCE [LARGE SCALE GENOMIC DNA]</scope>
    <source>
        <strain evidence="3 4">NB2006</strain>
    </source>
</reference>
<evidence type="ECO:0000313" key="2">
    <source>
        <dbReference type="EMBL" id="OIJ20442.1"/>
    </source>
</evidence>
<protein>
    <submittedName>
        <fullName evidence="1">Uncharacterized protein</fullName>
    </submittedName>
</protein>
<reference evidence="1 4" key="1">
    <citation type="submission" date="2016-10" db="EMBL/GenBank/DDBJ databases">
        <title>Draft genome sequences of four alkaliphilic bacteria belonging to the Anaerobacillus genus.</title>
        <authorList>
            <person name="Bassil N.M."/>
            <person name="Lloyd J.R."/>
        </authorList>
    </citation>
    <scope>NUCLEOTIDE SEQUENCE [LARGE SCALE GENOMIC DNA]</scope>
    <source>
        <strain evidence="1 4">NB2006</strain>
    </source>
</reference>
<dbReference type="EMBL" id="CP063356">
    <property type="protein sequence ID" value="QOY34727.1"/>
    <property type="molecule type" value="Genomic_DNA"/>
</dbReference>
<evidence type="ECO:0000313" key="4">
    <source>
        <dbReference type="Proteomes" id="UP000180175"/>
    </source>
</evidence>
<proteinExistence type="predicted"/>
<evidence type="ECO:0000313" key="1">
    <source>
        <dbReference type="EMBL" id="OIJ11437.1"/>
    </source>
</evidence>
<dbReference type="AlphaFoldDB" id="A0A1S2LIC3"/>
<dbReference type="EMBL" id="LQXD01000071">
    <property type="protein sequence ID" value="OIJ20442.1"/>
    <property type="molecule type" value="Genomic_DNA"/>
</dbReference>